<dbReference type="PANTHER" id="PTHR37816">
    <property type="entry name" value="YALI0E33011P"/>
    <property type="match status" value="1"/>
</dbReference>
<reference evidence="2" key="1">
    <citation type="submission" date="2016-10" db="EMBL/GenBank/DDBJ databases">
        <authorList>
            <person name="Varghese N."/>
            <person name="Submissions S."/>
        </authorList>
    </citation>
    <scope>NUCLEOTIDE SEQUENCE [LARGE SCALE GENOMIC DNA]</scope>
    <source>
        <strain evidence="2">CGMCC 1.3703</strain>
    </source>
</reference>
<dbReference type="Gene3D" id="3.40.50.300">
    <property type="entry name" value="P-loop containing nucleotide triphosphate hydrolases"/>
    <property type="match status" value="1"/>
</dbReference>
<dbReference type="RefSeq" id="WP_089652915.1">
    <property type="nucleotide sequence ID" value="NZ_FNIZ01000012.1"/>
</dbReference>
<keyword evidence="1" id="KW-0418">Kinase</keyword>
<dbReference type="PANTHER" id="PTHR37816:SF3">
    <property type="entry name" value="MODULATES DNA TOPOLOGY"/>
    <property type="match status" value="1"/>
</dbReference>
<evidence type="ECO:0000313" key="2">
    <source>
        <dbReference type="Proteomes" id="UP000198860"/>
    </source>
</evidence>
<proteinExistence type="predicted"/>
<dbReference type="OrthoDB" id="1201990at2"/>
<protein>
    <submittedName>
        <fullName evidence="1">Adenylate kinase</fullName>
    </submittedName>
</protein>
<dbReference type="STRING" id="240303.SAMN05421677_11293"/>
<name>A0A1H0Q955_HALAD</name>
<evidence type="ECO:0000313" key="1">
    <source>
        <dbReference type="EMBL" id="SDP13575.1"/>
    </source>
</evidence>
<dbReference type="EMBL" id="FNIZ01000012">
    <property type="protein sequence ID" value="SDP13575.1"/>
    <property type="molecule type" value="Genomic_DNA"/>
</dbReference>
<sequence>MKRIMVLGVSAGVGKSTFAKKLGEKLDIDVYHLDRFYWEPGWQEATLEDFSERQRNVVGKEQWIIEGNYRNTYEIRAEKADTIIYLELPLTTCLFRVLKRWWTHRGSTRPDLGEGCSERMEADFLKFIVTTYRKRKKNMQERLLSFQEIGREKQVIQLRSKKDIQKFLDHIS</sequence>
<accession>A0A1H0Q955</accession>
<organism evidence="1 2">
    <name type="scientific">Halobacillus aidingensis</name>
    <dbReference type="NCBI Taxonomy" id="240303"/>
    <lineage>
        <taxon>Bacteria</taxon>
        <taxon>Bacillati</taxon>
        <taxon>Bacillota</taxon>
        <taxon>Bacilli</taxon>
        <taxon>Bacillales</taxon>
        <taxon>Bacillaceae</taxon>
        <taxon>Halobacillus</taxon>
    </lineage>
</organism>
<gene>
    <name evidence="1" type="ORF">SAMN05421677_11293</name>
</gene>
<dbReference type="GO" id="GO:0016301">
    <property type="term" value="F:kinase activity"/>
    <property type="evidence" value="ECO:0007669"/>
    <property type="project" value="UniProtKB-KW"/>
</dbReference>
<dbReference type="SUPFAM" id="SSF52540">
    <property type="entry name" value="P-loop containing nucleoside triphosphate hydrolases"/>
    <property type="match status" value="1"/>
</dbReference>
<dbReference type="InterPro" id="IPR027417">
    <property type="entry name" value="P-loop_NTPase"/>
</dbReference>
<keyword evidence="1" id="KW-0808">Transferase</keyword>
<dbReference type="InterPro" id="IPR052922">
    <property type="entry name" value="Cytidylate_Kinase-2"/>
</dbReference>
<dbReference type="AlphaFoldDB" id="A0A1H0Q955"/>
<keyword evidence="2" id="KW-1185">Reference proteome</keyword>
<dbReference type="Proteomes" id="UP000198860">
    <property type="component" value="Unassembled WGS sequence"/>
</dbReference>